<accession>A0A6A6J8Y7</accession>
<comment type="subcellular location">
    <subcellularLocation>
        <location evidence="1">Nucleus</location>
    </subcellularLocation>
</comment>
<dbReference type="PROSITE" id="PS00036">
    <property type="entry name" value="BZIP_BASIC"/>
    <property type="match status" value="1"/>
</dbReference>
<feature type="region of interest" description="Disordered" evidence="10">
    <location>
        <begin position="118"/>
        <end position="191"/>
    </location>
</feature>
<dbReference type="GO" id="GO:0003700">
    <property type="term" value="F:DNA-binding transcription factor activity"/>
    <property type="evidence" value="ECO:0007669"/>
    <property type="project" value="InterPro"/>
</dbReference>
<feature type="region of interest" description="Disordered" evidence="10">
    <location>
        <begin position="41"/>
        <end position="79"/>
    </location>
</feature>
<dbReference type="InterPro" id="IPR004827">
    <property type="entry name" value="bZIP"/>
</dbReference>
<feature type="compositionally biased region" description="Low complexity" evidence="10">
    <location>
        <begin position="136"/>
        <end position="147"/>
    </location>
</feature>
<evidence type="ECO:0000256" key="1">
    <source>
        <dbReference type="ARBA" id="ARBA00004123"/>
    </source>
</evidence>
<proteinExistence type="inferred from homology"/>
<evidence type="ECO:0000256" key="10">
    <source>
        <dbReference type="SAM" id="MobiDB-lite"/>
    </source>
</evidence>
<evidence type="ECO:0000313" key="13">
    <source>
        <dbReference type="Proteomes" id="UP000800097"/>
    </source>
</evidence>
<dbReference type="FunFam" id="3.30.160.60:FF:001491">
    <property type="entry name" value="Cross-pathway control protein A"/>
    <property type="match status" value="1"/>
</dbReference>
<dbReference type="GeneID" id="54552481"/>
<comment type="similarity">
    <text evidence="8">Belongs to the bZIP family. GCN4 subfamily.</text>
</comment>
<evidence type="ECO:0000313" key="12">
    <source>
        <dbReference type="EMBL" id="KAF2272106.1"/>
    </source>
</evidence>
<evidence type="ECO:0000256" key="8">
    <source>
        <dbReference type="ARBA" id="ARBA00061302"/>
    </source>
</evidence>
<keyword evidence="6" id="KW-0804">Transcription</keyword>
<keyword evidence="5" id="KW-0010">Activator</keyword>
<evidence type="ECO:0000256" key="9">
    <source>
        <dbReference type="SAM" id="Coils"/>
    </source>
</evidence>
<feature type="domain" description="BZIP" evidence="11">
    <location>
        <begin position="196"/>
        <end position="210"/>
    </location>
</feature>
<evidence type="ECO:0000256" key="7">
    <source>
        <dbReference type="ARBA" id="ARBA00023242"/>
    </source>
</evidence>
<dbReference type="InterPro" id="IPR046347">
    <property type="entry name" value="bZIP_sf"/>
</dbReference>
<dbReference type="RefSeq" id="XP_033649645.1">
    <property type="nucleotide sequence ID" value="XM_033799306.1"/>
</dbReference>
<keyword evidence="13" id="KW-1185">Reference proteome</keyword>
<keyword evidence="4" id="KW-0238">DNA-binding</keyword>
<feature type="compositionally biased region" description="Low complexity" evidence="10">
    <location>
        <begin position="161"/>
        <end position="172"/>
    </location>
</feature>
<dbReference type="SUPFAM" id="SSF57959">
    <property type="entry name" value="Leucine zipper domain"/>
    <property type="match status" value="1"/>
</dbReference>
<feature type="coiled-coil region" evidence="9">
    <location>
        <begin position="208"/>
        <end position="235"/>
    </location>
</feature>
<dbReference type="GO" id="GO:0008652">
    <property type="term" value="P:amino acid biosynthetic process"/>
    <property type="evidence" value="ECO:0007669"/>
    <property type="project" value="UniProtKB-KW"/>
</dbReference>
<protein>
    <recommendedName>
        <fullName evidence="11">BZIP domain-containing protein</fullName>
    </recommendedName>
</protein>
<keyword evidence="3" id="KW-0805">Transcription regulation</keyword>
<evidence type="ECO:0000256" key="5">
    <source>
        <dbReference type="ARBA" id="ARBA00023159"/>
    </source>
</evidence>
<dbReference type="Pfam" id="PF00170">
    <property type="entry name" value="bZIP_1"/>
    <property type="match status" value="1"/>
</dbReference>
<dbReference type="EMBL" id="ML986527">
    <property type="protein sequence ID" value="KAF2272106.1"/>
    <property type="molecule type" value="Genomic_DNA"/>
</dbReference>
<evidence type="ECO:0000259" key="11">
    <source>
        <dbReference type="PROSITE" id="PS00036"/>
    </source>
</evidence>
<feature type="compositionally biased region" description="Polar residues" evidence="10">
    <location>
        <begin position="65"/>
        <end position="78"/>
    </location>
</feature>
<dbReference type="Gene3D" id="3.30.160.60">
    <property type="entry name" value="Classic Zinc Finger"/>
    <property type="match status" value="1"/>
</dbReference>
<evidence type="ECO:0000256" key="6">
    <source>
        <dbReference type="ARBA" id="ARBA00023163"/>
    </source>
</evidence>
<dbReference type="AlphaFoldDB" id="A0A6A6J8Y7"/>
<evidence type="ECO:0000256" key="3">
    <source>
        <dbReference type="ARBA" id="ARBA00023015"/>
    </source>
</evidence>
<keyword evidence="7" id="KW-0539">Nucleus</keyword>
<gene>
    <name evidence="12" type="ORF">EI97DRAFT_437283</name>
</gene>
<evidence type="ECO:0000256" key="4">
    <source>
        <dbReference type="ARBA" id="ARBA00023125"/>
    </source>
</evidence>
<reference evidence="12" key="1">
    <citation type="journal article" date="2020" name="Stud. Mycol.">
        <title>101 Dothideomycetes genomes: a test case for predicting lifestyles and emergence of pathogens.</title>
        <authorList>
            <person name="Haridas S."/>
            <person name="Albert R."/>
            <person name="Binder M."/>
            <person name="Bloem J."/>
            <person name="Labutti K."/>
            <person name="Salamov A."/>
            <person name="Andreopoulos B."/>
            <person name="Baker S."/>
            <person name="Barry K."/>
            <person name="Bills G."/>
            <person name="Bluhm B."/>
            <person name="Cannon C."/>
            <person name="Castanera R."/>
            <person name="Culley D."/>
            <person name="Daum C."/>
            <person name="Ezra D."/>
            <person name="Gonzalez J."/>
            <person name="Henrissat B."/>
            <person name="Kuo A."/>
            <person name="Liang C."/>
            <person name="Lipzen A."/>
            <person name="Lutzoni F."/>
            <person name="Magnuson J."/>
            <person name="Mondo S."/>
            <person name="Nolan M."/>
            <person name="Ohm R."/>
            <person name="Pangilinan J."/>
            <person name="Park H.-J."/>
            <person name="Ramirez L."/>
            <person name="Alfaro M."/>
            <person name="Sun H."/>
            <person name="Tritt A."/>
            <person name="Yoshinaga Y."/>
            <person name="Zwiers L.-H."/>
            <person name="Turgeon B."/>
            <person name="Goodwin S."/>
            <person name="Spatafora J."/>
            <person name="Crous P."/>
            <person name="Grigoriev I."/>
        </authorList>
    </citation>
    <scope>NUCLEOTIDE SEQUENCE</scope>
    <source>
        <strain evidence="12">CBS 379.55</strain>
    </source>
</reference>
<keyword evidence="9" id="KW-0175">Coiled coil</keyword>
<dbReference type="CDD" id="cd12193">
    <property type="entry name" value="bZIP_GCN4"/>
    <property type="match status" value="1"/>
</dbReference>
<dbReference type="GO" id="GO:0003677">
    <property type="term" value="F:DNA binding"/>
    <property type="evidence" value="ECO:0007669"/>
    <property type="project" value="UniProtKB-KW"/>
</dbReference>
<name>A0A6A6J8Y7_WESOR</name>
<dbReference type="Proteomes" id="UP000800097">
    <property type="component" value="Unassembled WGS sequence"/>
</dbReference>
<sequence length="245" mass="27125">MADLHSNNSFDSNMGVGLGPAFRSDLSTDMTASPYTTFSSRSFSSETMQTVSPQEIFGDSLGSAPPSTAMTNITTPDMNESPLFYTDSYTTSPMFQSESVPTQNDWYSLFPEQELIQPARPSPPAATPELERTESSESMARTSSSDSHVILDNPLHRRKSSVNGSPVPGSVNKSRRRREGPLPPIKVDPNDPVALKRARNTLAARESRQRKHDHVQNLERQISELTSERDKWKTIALSLGYTDTE</sequence>
<keyword evidence="2" id="KW-0028">Amino-acid biosynthesis</keyword>
<dbReference type="OrthoDB" id="5419235at2759"/>
<dbReference type="GO" id="GO:0005634">
    <property type="term" value="C:nucleus"/>
    <property type="evidence" value="ECO:0007669"/>
    <property type="project" value="UniProtKB-SubCell"/>
</dbReference>
<evidence type="ECO:0000256" key="2">
    <source>
        <dbReference type="ARBA" id="ARBA00022605"/>
    </source>
</evidence>
<organism evidence="12 13">
    <name type="scientific">Westerdykella ornata</name>
    <dbReference type="NCBI Taxonomy" id="318751"/>
    <lineage>
        <taxon>Eukaryota</taxon>
        <taxon>Fungi</taxon>
        <taxon>Dikarya</taxon>
        <taxon>Ascomycota</taxon>
        <taxon>Pezizomycotina</taxon>
        <taxon>Dothideomycetes</taxon>
        <taxon>Pleosporomycetidae</taxon>
        <taxon>Pleosporales</taxon>
        <taxon>Sporormiaceae</taxon>
        <taxon>Westerdykella</taxon>
    </lineage>
</organism>